<dbReference type="InterPro" id="IPR020581">
    <property type="entry name" value="GDC_P"/>
</dbReference>
<accession>A0A537J8T3</accession>
<dbReference type="NCBIfam" id="NF001696">
    <property type="entry name" value="PRK00451.1"/>
    <property type="match status" value="1"/>
</dbReference>
<keyword evidence="2 4" id="KW-0560">Oxidoreductase</keyword>
<dbReference type="GO" id="GO:0009116">
    <property type="term" value="P:nucleoside metabolic process"/>
    <property type="evidence" value="ECO:0007669"/>
    <property type="project" value="InterPro"/>
</dbReference>
<sequence>MKYIPATPAEREHMLRVTGVRAVDDLFADIPREVRLRGPLDLPPAMSDPELLAHARRLAGRNTDCDQLACFLGAGAYDHFIPSTVPHLALKPEFLTAYTPYQAEIMQGELQAIFEYQSLMCELTAMDVANASMYDGASATGEAASMAADLTKRPRILVSTAVHPEYRQVLRTFTSHLRLTVEDLPAPAGITDPAAAERAMADDVAALIIQSPNFFGCLEHGEALARVAHDRGALLVVAIAEPISLGLVRAPGEYGADIVTGEGQALGNALNFGGPYLGMIATRDAFVRRLPGRLVGRTVDTEGRPGYVLTLQTREQHIRRARATSNICTNESLNALVAAVYLSTLGRAGVQHVAELNARKAHYARGRIAALRGYQLAFAAPTFNEFVVRCPLPPEEINRRLLEHRILGGLPLGRFYPELADCWLVCVTETRTRDEIDRLVGYLETLG</sequence>
<dbReference type="AlphaFoldDB" id="A0A537J8T3"/>
<evidence type="ECO:0000259" key="5">
    <source>
        <dbReference type="Pfam" id="PF02347"/>
    </source>
</evidence>
<dbReference type="InterPro" id="IPR015424">
    <property type="entry name" value="PyrdxlP-dep_Trfase"/>
</dbReference>
<dbReference type="InterPro" id="IPR015422">
    <property type="entry name" value="PyrdxlP-dep_Trfase_small"/>
</dbReference>
<dbReference type="GO" id="GO:0004375">
    <property type="term" value="F:glycine dehydrogenase (decarboxylating) activity"/>
    <property type="evidence" value="ECO:0007669"/>
    <property type="project" value="UniProtKB-EC"/>
</dbReference>
<dbReference type="Pfam" id="PF02347">
    <property type="entry name" value="GDC-P"/>
    <property type="match status" value="1"/>
</dbReference>
<comment type="similarity">
    <text evidence="4">Belongs to the GcvP family. N-terminal subunit subfamily.</text>
</comment>
<dbReference type="Proteomes" id="UP000320048">
    <property type="component" value="Unassembled WGS sequence"/>
</dbReference>
<protein>
    <recommendedName>
        <fullName evidence="4">Probable glycine dehydrogenase (decarboxylating) subunit 1</fullName>
        <ecNumber evidence="4">1.4.4.2</ecNumber>
    </recommendedName>
    <alternativeName>
        <fullName evidence="4">Glycine cleavage system P-protein subunit 1</fullName>
    </alternativeName>
    <alternativeName>
        <fullName evidence="4">Glycine decarboxylase subunit 1</fullName>
    </alternativeName>
    <alternativeName>
        <fullName evidence="4">Glycine dehydrogenase (aminomethyl-transferring) subunit 1</fullName>
    </alternativeName>
</protein>
<comment type="subunit">
    <text evidence="4">The glycine cleavage system is composed of four proteins: P, T, L and H. In this organism, the P 'protein' is a heterodimer of two subunits.</text>
</comment>
<gene>
    <name evidence="4" type="primary">gcvPA</name>
    <name evidence="6" type="ORF">E6H04_09575</name>
</gene>
<dbReference type="InterPro" id="IPR049315">
    <property type="entry name" value="GDC-P_N"/>
</dbReference>
<evidence type="ECO:0000256" key="4">
    <source>
        <dbReference type="HAMAP-Rule" id="MF_00712"/>
    </source>
</evidence>
<dbReference type="InterPro" id="IPR023010">
    <property type="entry name" value="GcvPA"/>
</dbReference>
<dbReference type="PANTHER" id="PTHR42806">
    <property type="entry name" value="GLYCINE CLEAVAGE SYSTEM P-PROTEIN"/>
    <property type="match status" value="1"/>
</dbReference>
<name>A0A537J8T3_9BACT</name>
<dbReference type="EC" id="1.4.4.2" evidence="4"/>
<dbReference type="PANTHER" id="PTHR42806:SF1">
    <property type="entry name" value="GLYCINE DEHYDROGENASE (DECARBOXYLATING)"/>
    <property type="match status" value="1"/>
</dbReference>
<organism evidence="6 7">
    <name type="scientific">Candidatus Segetimicrobium genomatis</name>
    <dbReference type="NCBI Taxonomy" id="2569760"/>
    <lineage>
        <taxon>Bacteria</taxon>
        <taxon>Bacillati</taxon>
        <taxon>Candidatus Sysuimicrobiota</taxon>
        <taxon>Candidatus Sysuimicrobiia</taxon>
        <taxon>Candidatus Sysuimicrobiales</taxon>
        <taxon>Candidatus Segetimicrobiaceae</taxon>
        <taxon>Candidatus Segetimicrobium</taxon>
    </lineage>
</organism>
<dbReference type="PIRSF" id="PIRSF006815">
    <property type="entry name" value="GcvPA"/>
    <property type="match status" value="1"/>
</dbReference>
<evidence type="ECO:0000313" key="7">
    <source>
        <dbReference type="Proteomes" id="UP000320048"/>
    </source>
</evidence>
<evidence type="ECO:0000256" key="2">
    <source>
        <dbReference type="ARBA" id="ARBA00023002"/>
    </source>
</evidence>
<evidence type="ECO:0000313" key="6">
    <source>
        <dbReference type="EMBL" id="TMI79968.1"/>
    </source>
</evidence>
<proteinExistence type="inferred from homology"/>
<evidence type="ECO:0000256" key="3">
    <source>
        <dbReference type="ARBA" id="ARBA00049026"/>
    </source>
</evidence>
<reference evidence="6 7" key="1">
    <citation type="journal article" date="2019" name="Nat. Microbiol.">
        <title>Mediterranean grassland soil C-N compound turnover is dependent on rainfall and depth, and is mediated by genomically divergent microorganisms.</title>
        <authorList>
            <person name="Diamond S."/>
            <person name="Andeer P.F."/>
            <person name="Li Z."/>
            <person name="Crits-Christoph A."/>
            <person name="Burstein D."/>
            <person name="Anantharaman K."/>
            <person name="Lane K.R."/>
            <person name="Thomas B.C."/>
            <person name="Pan C."/>
            <person name="Northen T.R."/>
            <person name="Banfield J.F."/>
        </authorList>
    </citation>
    <scope>NUCLEOTIDE SEQUENCE [LARGE SCALE GENOMIC DNA]</scope>
    <source>
        <strain evidence="6">NP_7</strain>
    </source>
</reference>
<dbReference type="EMBL" id="VBAO01000249">
    <property type="protein sequence ID" value="TMI79968.1"/>
    <property type="molecule type" value="Genomic_DNA"/>
</dbReference>
<dbReference type="SUPFAM" id="SSF53383">
    <property type="entry name" value="PLP-dependent transferases"/>
    <property type="match status" value="1"/>
</dbReference>
<dbReference type="HAMAP" id="MF_00712">
    <property type="entry name" value="GcvPA"/>
    <property type="match status" value="1"/>
</dbReference>
<dbReference type="Gene3D" id="3.40.640.10">
    <property type="entry name" value="Type I PLP-dependent aspartate aminotransferase-like (Major domain)"/>
    <property type="match status" value="1"/>
</dbReference>
<dbReference type="CDD" id="cd00613">
    <property type="entry name" value="GDC-P"/>
    <property type="match status" value="1"/>
</dbReference>
<evidence type="ECO:0000256" key="1">
    <source>
        <dbReference type="ARBA" id="ARBA00003788"/>
    </source>
</evidence>
<comment type="caution">
    <text evidence="6">The sequence shown here is derived from an EMBL/GenBank/DDBJ whole genome shotgun (WGS) entry which is preliminary data.</text>
</comment>
<dbReference type="Gene3D" id="3.90.1150.10">
    <property type="entry name" value="Aspartate Aminotransferase, domain 1"/>
    <property type="match status" value="1"/>
</dbReference>
<comment type="function">
    <text evidence="1 4">The glycine cleavage system catalyzes the degradation of glycine. The P protein binds the alpha-amino group of glycine through its pyridoxal phosphate cofactor; CO(2) is released and the remaining methylamine moiety is then transferred to the lipoamide cofactor of the H protein.</text>
</comment>
<dbReference type="InterPro" id="IPR015421">
    <property type="entry name" value="PyrdxlP-dep_Trfase_major"/>
</dbReference>
<comment type="catalytic activity">
    <reaction evidence="3 4">
        <text>N(6)-[(R)-lipoyl]-L-lysyl-[glycine-cleavage complex H protein] + glycine + H(+) = N(6)-[(R)-S(8)-aminomethyldihydrolipoyl]-L-lysyl-[glycine-cleavage complex H protein] + CO2</text>
        <dbReference type="Rhea" id="RHEA:24304"/>
        <dbReference type="Rhea" id="RHEA-COMP:10494"/>
        <dbReference type="Rhea" id="RHEA-COMP:10495"/>
        <dbReference type="ChEBI" id="CHEBI:15378"/>
        <dbReference type="ChEBI" id="CHEBI:16526"/>
        <dbReference type="ChEBI" id="CHEBI:57305"/>
        <dbReference type="ChEBI" id="CHEBI:83099"/>
        <dbReference type="ChEBI" id="CHEBI:83143"/>
        <dbReference type="EC" id="1.4.4.2"/>
    </reaction>
</comment>
<dbReference type="GO" id="GO:0019464">
    <property type="term" value="P:glycine decarboxylation via glycine cleavage system"/>
    <property type="evidence" value="ECO:0007669"/>
    <property type="project" value="UniProtKB-UniRule"/>
</dbReference>
<feature type="domain" description="Glycine cleavage system P-protein N-terminal" evidence="5">
    <location>
        <begin position="2"/>
        <end position="440"/>
    </location>
</feature>